<dbReference type="Proteomes" id="UP000799772">
    <property type="component" value="Unassembled WGS sequence"/>
</dbReference>
<organism evidence="2 3">
    <name type="scientific">Rhizodiscina lignyota</name>
    <dbReference type="NCBI Taxonomy" id="1504668"/>
    <lineage>
        <taxon>Eukaryota</taxon>
        <taxon>Fungi</taxon>
        <taxon>Dikarya</taxon>
        <taxon>Ascomycota</taxon>
        <taxon>Pezizomycotina</taxon>
        <taxon>Dothideomycetes</taxon>
        <taxon>Pleosporomycetidae</taxon>
        <taxon>Aulographales</taxon>
        <taxon>Rhizodiscinaceae</taxon>
        <taxon>Rhizodiscina</taxon>
    </lineage>
</organism>
<name>A0A9P4IBV0_9PEZI</name>
<sequence length="129" mass="14320">MKITTILTWALGISIVAAGLTHHGPLKHGAPDFSMLKTDCQRECGLSQLMNDSCARKTTDKAWKCMCQSKEYLSRGAMCVLKKCAEGELETYANTTASFCKPWRARTAKQIIVWGKDGVAKGEAWKIEY</sequence>
<evidence type="ECO:0000313" key="2">
    <source>
        <dbReference type="EMBL" id="KAF2096405.1"/>
    </source>
</evidence>
<feature type="chain" id="PRO_5040383020" description="Extracellular membrane protein CFEM domain-containing protein" evidence="1">
    <location>
        <begin position="19"/>
        <end position="129"/>
    </location>
</feature>
<keyword evidence="3" id="KW-1185">Reference proteome</keyword>
<gene>
    <name evidence="2" type="ORF">NA57DRAFT_78011</name>
</gene>
<accession>A0A9P4IBV0</accession>
<dbReference type="AlphaFoldDB" id="A0A9P4IBV0"/>
<dbReference type="OrthoDB" id="3065412at2759"/>
<proteinExistence type="predicted"/>
<keyword evidence="1" id="KW-0732">Signal</keyword>
<evidence type="ECO:0000313" key="3">
    <source>
        <dbReference type="Proteomes" id="UP000799772"/>
    </source>
</evidence>
<feature type="signal peptide" evidence="1">
    <location>
        <begin position="1"/>
        <end position="18"/>
    </location>
</feature>
<dbReference type="EMBL" id="ML978129">
    <property type="protein sequence ID" value="KAF2096405.1"/>
    <property type="molecule type" value="Genomic_DNA"/>
</dbReference>
<reference evidence="2" key="1">
    <citation type="journal article" date="2020" name="Stud. Mycol.">
        <title>101 Dothideomycetes genomes: a test case for predicting lifestyles and emergence of pathogens.</title>
        <authorList>
            <person name="Haridas S."/>
            <person name="Albert R."/>
            <person name="Binder M."/>
            <person name="Bloem J."/>
            <person name="Labutti K."/>
            <person name="Salamov A."/>
            <person name="Andreopoulos B."/>
            <person name="Baker S."/>
            <person name="Barry K."/>
            <person name="Bills G."/>
            <person name="Bluhm B."/>
            <person name="Cannon C."/>
            <person name="Castanera R."/>
            <person name="Culley D."/>
            <person name="Daum C."/>
            <person name="Ezra D."/>
            <person name="Gonzalez J."/>
            <person name="Henrissat B."/>
            <person name="Kuo A."/>
            <person name="Liang C."/>
            <person name="Lipzen A."/>
            <person name="Lutzoni F."/>
            <person name="Magnuson J."/>
            <person name="Mondo S."/>
            <person name="Nolan M."/>
            <person name="Ohm R."/>
            <person name="Pangilinan J."/>
            <person name="Park H.-J."/>
            <person name="Ramirez L."/>
            <person name="Alfaro M."/>
            <person name="Sun H."/>
            <person name="Tritt A."/>
            <person name="Yoshinaga Y."/>
            <person name="Zwiers L.-H."/>
            <person name="Turgeon B."/>
            <person name="Goodwin S."/>
            <person name="Spatafora J."/>
            <person name="Crous P."/>
            <person name="Grigoriev I."/>
        </authorList>
    </citation>
    <scope>NUCLEOTIDE SEQUENCE</scope>
    <source>
        <strain evidence="2">CBS 133067</strain>
    </source>
</reference>
<comment type="caution">
    <text evidence="2">The sequence shown here is derived from an EMBL/GenBank/DDBJ whole genome shotgun (WGS) entry which is preliminary data.</text>
</comment>
<protein>
    <recommendedName>
        <fullName evidence="4">Extracellular membrane protein CFEM domain-containing protein</fullName>
    </recommendedName>
</protein>
<evidence type="ECO:0000256" key="1">
    <source>
        <dbReference type="SAM" id="SignalP"/>
    </source>
</evidence>
<evidence type="ECO:0008006" key="4">
    <source>
        <dbReference type="Google" id="ProtNLM"/>
    </source>
</evidence>